<keyword evidence="5" id="KW-1185">Reference proteome</keyword>
<accession>A0A858Q8A6</accession>
<keyword evidence="2" id="KW-1133">Transmembrane helix</keyword>
<keyword evidence="2" id="KW-0472">Membrane</keyword>
<proteinExistence type="predicted"/>
<sequence>MLLQWIWTQLHAEMTVVFAFLAPMASAVGIVVYYRRRLVNRNRRSPLTIELLRTPGYGLQRQLDGIEADIILNLILCALLPVFLYCVYLSRLLDQQAGGPQVRAWLYLSLGIGGFAYFLWKLVRLTDKRIRFREALAGELATAQCLEPVIAAGGRVFHDLQAEGFNIDHVVVAPGGVFAIETKHRLKPLNADPKNAARVRFDGNALHFPDWVETAPLEQAKRQAAWLSKFLAKSTGEPVEVVPVLALPGWFVELCGRSDVRVVNPKVSAFMLKPPNGQPPISPDRQQRICYQLEQRCQEPPEAKTKRTGPHNRVNGRFS</sequence>
<protein>
    <recommendedName>
        <fullName evidence="3">NERD domain-containing protein</fullName>
    </recommendedName>
</protein>
<dbReference type="AlphaFoldDB" id="A0A858Q8A6"/>
<dbReference type="Proteomes" id="UP000503004">
    <property type="component" value="Chromosome"/>
</dbReference>
<evidence type="ECO:0000313" key="5">
    <source>
        <dbReference type="Proteomes" id="UP000503004"/>
    </source>
</evidence>
<dbReference type="RefSeq" id="WP_169603330.1">
    <property type="nucleotide sequence ID" value="NZ_CP046565.1"/>
</dbReference>
<evidence type="ECO:0000259" key="3">
    <source>
        <dbReference type="PROSITE" id="PS50965"/>
    </source>
</evidence>
<organism evidence="4 5">
    <name type="scientific">Methylococcus geothermalis</name>
    <dbReference type="NCBI Taxonomy" id="2681310"/>
    <lineage>
        <taxon>Bacteria</taxon>
        <taxon>Pseudomonadati</taxon>
        <taxon>Pseudomonadota</taxon>
        <taxon>Gammaproteobacteria</taxon>
        <taxon>Methylococcales</taxon>
        <taxon>Methylococcaceae</taxon>
        <taxon>Methylococcus</taxon>
    </lineage>
</organism>
<evidence type="ECO:0000313" key="4">
    <source>
        <dbReference type="EMBL" id="QJD30053.1"/>
    </source>
</evidence>
<feature type="domain" description="NERD" evidence="3">
    <location>
        <begin position="134"/>
        <end position="250"/>
    </location>
</feature>
<dbReference type="Pfam" id="PF08378">
    <property type="entry name" value="NERD"/>
    <property type="match status" value="1"/>
</dbReference>
<dbReference type="PROSITE" id="PS50965">
    <property type="entry name" value="NERD"/>
    <property type="match status" value="1"/>
</dbReference>
<dbReference type="KEGG" id="metu:GNH96_08770"/>
<feature type="transmembrane region" description="Helical" evidence="2">
    <location>
        <begin position="70"/>
        <end position="92"/>
    </location>
</feature>
<evidence type="ECO:0000256" key="2">
    <source>
        <dbReference type="SAM" id="Phobius"/>
    </source>
</evidence>
<dbReference type="EMBL" id="CP046565">
    <property type="protein sequence ID" value="QJD30053.1"/>
    <property type="molecule type" value="Genomic_DNA"/>
</dbReference>
<feature type="transmembrane region" description="Helical" evidence="2">
    <location>
        <begin position="104"/>
        <end position="123"/>
    </location>
</feature>
<name>A0A858Q8A6_9GAMM</name>
<reference evidence="5" key="1">
    <citation type="submission" date="2019-12" db="EMBL/GenBank/DDBJ databases">
        <authorList>
            <person name="Awala S.I."/>
            <person name="Rhee S.K."/>
        </authorList>
    </citation>
    <scope>NUCLEOTIDE SEQUENCE [LARGE SCALE GENOMIC DNA]</scope>
    <source>
        <strain evidence="5">IM1</strain>
    </source>
</reference>
<dbReference type="InterPro" id="IPR011528">
    <property type="entry name" value="NERD"/>
</dbReference>
<keyword evidence="2" id="KW-0812">Transmembrane</keyword>
<evidence type="ECO:0000256" key="1">
    <source>
        <dbReference type="SAM" id="MobiDB-lite"/>
    </source>
</evidence>
<feature type="transmembrane region" description="Helical" evidence="2">
    <location>
        <begin position="12"/>
        <end position="34"/>
    </location>
</feature>
<feature type="region of interest" description="Disordered" evidence="1">
    <location>
        <begin position="297"/>
        <end position="319"/>
    </location>
</feature>
<gene>
    <name evidence="4" type="ORF">GNH96_08770</name>
</gene>